<keyword evidence="1" id="KW-0677">Repeat</keyword>
<accession>A0ABY7FAY9</accession>
<proteinExistence type="predicted"/>
<dbReference type="PROSITE" id="PS50222">
    <property type="entry name" value="EF_HAND_2"/>
    <property type="match status" value="4"/>
</dbReference>
<sequence>MASKMAYNLEFTKGVIITRAVTLDFNSDVLSDRIMVYCLKDTATPLTEQQIIDLKDAFAAFDKNNDGLLNFPEVKDMLVSIGRDPRSCRVNEVLKEVDTDGDGAINFAEFLNFIAREQLAEGPEEQSELQQMFAMFDRNRDGRITHAEMKRALAETGQNVPDSEIESMIREADDNCDGKVSYKEFVATMKKKYPGVYD</sequence>
<organism evidence="4 5">
    <name type="scientific">Mya arenaria</name>
    <name type="common">Soft-shell clam</name>
    <dbReference type="NCBI Taxonomy" id="6604"/>
    <lineage>
        <taxon>Eukaryota</taxon>
        <taxon>Metazoa</taxon>
        <taxon>Spiralia</taxon>
        <taxon>Lophotrochozoa</taxon>
        <taxon>Mollusca</taxon>
        <taxon>Bivalvia</taxon>
        <taxon>Autobranchia</taxon>
        <taxon>Heteroconchia</taxon>
        <taxon>Euheterodonta</taxon>
        <taxon>Imparidentia</taxon>
        <taxon>Neoheterodontei</taxon>
        <taxon>Myida</taxon>
        <taxon>Myoidea</taxon>
        <taxon>Myidae</taxon>
        <taxon>Mya</taxon>
    </lineage>
</organism>
<dbReference type="PANTHER" id="PTHR23048:SF0">
    <property type="entry name" value="CALMODULIN LIKE 3"/>
    <property type="match status" value="1"/>
</dbReference>
<evidence type="ECO:0000256" key="1">
    <source>
        <dbReference type="ARBA" id="ARBA00022737"/>
    </source>
</evidence>
<reference evidence="4" key="1">
    <citation type="submission" date="2022-11" db="EMBL/GenBank/DDBJ databases">
        <title>Centuries of genome instability and evolution in soft-shell clam transmissible cancer (bioRxiv).</title>
        <authorList>
            <person name="Hart S.F.M."/>
            <person name="Yonemitsu M.A."/>
            <person name="Giersch R.M."/>
            <person name="Beal B.F."/>
            <person name="Arriagada G."/>
            <person name="Davis B.W."/>
            <person name="Ostrander E.A."/>
            <person name="Goff S.P."/>
            <person name="Metzger M.J."/>
        </authorList>
    </citation>
    <scope>NUCLEOTIDE SEQUENCE</scope>
    <source>
        <strain evidence="4">MELC-2E11</strain>
        <tissue evidence="4">Siphon/mantle</tissue>
    </source>
</reference>
<dbReference type="Proteomes" id="UP001164746">
    <property type="component" value="Chromosome 11"/>
</dbReference>
<evidence type="ECO:0000313" key="5">
    <source>
        <dbReference type="Proteomes" id="UP001164746"/>
    </source>
</evidence>
<protein>
    <submittedName>
        <fullName evidence="4">CALM-like protein</fullName>
    </submittedName>
</protein>
<feature type="domain" description="EF-hand" evidence="3">
    <location>
        <begin position="89"/>
        <end position="120"/>
    </location>
</feature>
<keyword evidence="5" id="KW-1185">Reference proteome</keyword>
<gene>
    <name evidence="4" type="ORF">MAR_001178</name>
</gene>
<dbReference type="InterPro" id="IPR018247">
    <property type="entry name" value="EF_Hand_1_Ca_BS"/>
</dbReference>
<dbReference type="PANTHER" id="PTHR23048">
    <property type="entry name" value="MYOSIN LIGHT CHAIN 1, 3"/>
    <property type="match status" value="1"/>
</dbReference>
<feature type="domain" description="EF-hand" evidence="3">
    <location>
        <begin position="124"/>
        <end position="159"/>
    </location>
</feature>
<dbReference type="InterPro" id="IPR002048">
    <property type="entry name" value="EF_hand_dom"/>
</dbReference>
<name>A0ABY7FAY9_MYAAR</name>
<dbReference type="InterPro" id="IPR011992">
    <property type="entry name" value="EF-hand-dom_pair"/>
</dbReference>
<evidence type="ECO:0000313" key="4">
    <source>
        <dbReference type="EMBL" id="WAR19340.1"/>
    </source>
</evidence>
<feature type="domain" description="EF-hand" evidence="3">
    <location>
        <begin position="160"/>
        <end position="195"/>
    </location>
</feature>
<dbReference type="PROSITE" id="PS00018">
    <property type="entry name" value="EF_HAND_1"/>
    <property type="match status" value="4"/>
</dbReference>
<evidence type="ECO:0000259" key="3">
    <source>
        <dbReference type="PROSITE" id="PS50222"/>
    </source>
</evidence>
<dbReference type="CDD" id="cd00051">
    <property type="entry name" value="EFh"/>
    <property type="match status" value="1"/>
</dbReference>
<feature type="domain" description="EF-hand" evidence="3">
    <location>
        <begin position="49"/>
        <end position="84"/>
    </location>
</feature>
<dbReference type="EMBL" id="CP111022">
    <property type="protein sequence ID" value="WAR19340.1"/>
    <property type="molecule type" value="Genomic_DNA"/>
</dbReference>
<dbReference type="InterPro" id="IPR050230">
    <property type="entry name" value="CALM/Myosin/TropC-like"/>
</dbReference>
<dbReference type="SUPFAM" id="SSF47473">
    <property type="entry name" value="EF-hand"/>
    <property type="match status" value="1"/>
</dbReference>
<keyword evidence="2" id="KW-0106">Calcium</keyword>
<dbReference type="Gene3D" id="1.10.238.10">
    <property type="entry name" value="EF-hand"/>
    <property type="match status" value="2"/>
</dbReference>
<dbReference type="Pfam" id="PF13499">
    <property type="entry name" value="EF-hand_7"/>
    <property type="match status" value="2"/>
</dbReference>
<dbReference type="SMART" id="SM00054">
    <property type="entry name" value="EFh"/>
    <property type="match status" value="4"/>
</dbReference>
<evidence type="ECO:0000256" key="2">
    <source>
        <dbReference type="ARBA" id="ARBA00022837"/>
    </source>
</evidence>